<dbReference type="SUPFAM" id="SSF53927">
    <property type="entry name" value="Cytidine deaminase-like"/>
    <property type="match status" value="1"/>
</dbReference>
<feature type="binding site" evidence="15">
    <location>
        <position position="155"/>
    </location>
    <ligand>
        <name>NADP(+)</name>
        <dbReference type="ChEBI" id="CHEBI:58349"/>
    </ligand>
</feature>
<feature type="binding site" evidence="16">
    <location>
        <position position="85"/>
    </location>
    <ligand>
        <name>Zn(2+)</name>
        <dbReference type="ChEBI" id="CHEBI:29105"/>
        <note>catalytic</note>
    </ligand>
</feature>
<evidence type="ECO:0000256" key="4">
    <source>
        <dbReference type="ARBA" id="ARBA00005259"/>
    </source>
</evidence>
<keyword evidence="12" id="KW-0511">Multifunctional enzyme</keyword>
<evidence type="ECO:0000256" key="16">
    <source>
        <dbReference type="PIRSR" id="PIRSR006769-3"/>
    </source>
</evidence>
<evidence type="ECO:0000313" key="19">
    <source>
        <dbReference type="Proteomes" id="UP001204144"/>
    </source>
</evidence>
<comment type="caution">
    <text evidence="18">The sequence shown here is derived from an EMBL/GenBank/DDBJ whole genome shotgun (WGS) entry which is preliminary data.</text>
</comment>
<dbReference type="PANTHER" id="PTHR38011:SF7">
    <property type="entry name" value="2,5-DIAMINO-6-RIBOSYLAMINO-4(3H)-PYRIMIDINONE 5'-PHOSPHATE REDUCTASE"/>
    <property type="match status" value="1"/>
</dbReference>
<comment type="pathway">
    <text evidence="2 13">Cofactor biosynthesis; riboflavin biosynthesis; 5-amino-6-(D-ribitylamino)uracil from GTP: step 2/4.</text>
</comment>
<comment type="catalytic activity">
    <reaction evidence="13">
        <text>5-amino-6-(5-phospho-D-ribitylamino)uracil + NADP(+) = 5-amino-6-(5-phospho-D-ribosylamino)uracil + NADPH + H(+)</text>
        <dbReference type="Rhea" id="RHEA:17845"/>
        <dbReference type="ChEBI" id="CHEBI:15378"/>
        <dbReference type="ChEBI" id="CHEBI:57783"/>
        <dbReference type="ChEBI" id="CHEBI:58349"/>
        <dbReference type="ChEBI" id="CHEBI:58421"/>
        <dbReference type="ChEBI" id="CHEBI:58453"/>
        <dbReference type="EC" id="1.1.1.193"/>
    </reaction>
</comment>
<feature type="binding site" evidence="16">
    <location>
        <position position="49"/>
    </location>
    <ligand>
        <name>Zn(2+)</name>
        <dbReference type="ChEBI" id="CHEBI:29105"/>
        <note>catalytic</note>
    </ligand>
</feature>
<dbReference type="AlphaFoldDB" id="A0AAE3H279"/>
<feature type="active site" description="Proton donor" evidence="14">
    <location>
        <position position="51"/>
    </location>
</feature>
<evidence type="ECO:0000259" key="17">
    <source>
        <dbReference type="PROSITE" id="PS51747"/>
    </source>
</evidence>
<keyword evidence="19" id="KW-1185">Reference proteome</keyword>
<dbReference type="GO" id="GO:0008703">
    <property type="term" value="F:5-amino-6-(5-phosphoribosylamino)uracil reductase activity"/>
    <property type="evidence" value="ECO:0007669"/>
    <property type="project" value="UniProtKB-EC"/>
</dbReference>
<dbReference type="InterPro" id="IPR002734">
    <property type="entry name" value="RibDG_C"/>
</dbReference>
<dbReference type="GO" id="GO:0008835">
    <property type="term" value="F:diaminohydroxyphosphoribosylaminopyrimidine deaminase activity"/>
    <property type="evidence" value="ECO:0007669"/>
    <property type="project" value="UniProtKB-EC"/>
</dbReference>
<feature type="binding site" evidence="15">
    <location>
        <position position="205"/>
    </location>
    <ligand>
        <name>substrate</name>
    </ligand>
</feature>
<comment type="function">
    <text evidence="1 13">Converts 2,5-diamino-6-(ribosylamino)-4(3h)-pyrimidinone 5'-phosphate into 5-amino-6-(ribosylamino)-2,4(1h,3h)-pyrimidinedione 5'-phosphate.</text>
</comment>
<dbReference type="FunFam" id="3.40.140.10:FF:000025">
    <property type="entry name" value="Riboflavin biosynthesis protein RibD"/>
    <property type="match status" value="1"/>
</dbReference>
<evidence type="ECO:0000256" key="6">
    <source>
        <dbReference type="ARBA" id="ARBA00022619"/>
    </source>
</evidence>
<feature type="binding site" evidence="15">
    <location>
        <position position="284"/>
    </location>
    <ligand>
        <name>substrate</name>
    </ligand>
</feature>
<keyword evidence="8 13" id="KW-0378">Hydrolase</keyword>
<keyword evidence="9 13" id="KW-0862">Zinc</keyword>
<dbReference type="InterPro" id="IPR024072">
    <property type="entry name" value="DHFR-like_dom_sf"/>
</dbReference>
<dbReference type="PANTHER" id="PTHR38011">
    <property type="entry name" value="DIHYDROFOLATE REDUCTASE FAMILY PROTEIN (AFU_ORTHOLOGUE AFUA_8G06820)"/>
    <property type="match status" value="1"/>
</dbReference>
<feature type="binding site" evidence="15">
    <location>
        <position position="201"/>
    </location>
    <ligand>
        <name>NADP(+)</name>
        <dbReference type="ChEBI" id="CHEBI:58349"/>
    </ligand>
</feature>
<evidence type="ECO:0000256" key="8">
    <source>
        <dbReference type="ARBA" id="ARBA00022801"/>
    </source>
</evidence>
<dbReference type="EC" id="1.1.1.193" evidence="13"/>
<comment type="similarity">
    <text evidence="4 13">In the N-terminal section; belongs to the cytidine and deoxycytidylate deaminase family.</text>
</comment>
<dbReference type="Pfam" id="PF01872">
    <property type="entry name" value="RibD_C"/>
    <property type="match status" value="1"/>
</dbReference>
<comment type="cofactor">
    <cofactor evidence="13 16">
        <name>Zn(2+)</name>
        <dbReference type="ChEBI" id="CHEBI:29105"/>
    </cofactor>
    <text evidence="13 16">Binds 1 zinc ion.</text>
</comment>
<keyword evidence="7 13" id="KW-0479">Metal-binding</keyword>
<evidence type="ECO:0000256" key="11">
    <source>
        <dbReference type="ARBA" id="ARBA00023002"/>
    </source>
</evidence>
<evidence type="ECO:0000256" key="12">
    <source>
        <dbReference type="ARBA" id="ARBA00023268"/>
    </source>
</evidence>
<name>A0AAE3H279_9BACT</name>
<dbReference type="GO" id="GO:0008270">
    <property type="term" value="F:zinc ion binding"/>
    <property type="evidence" value="ECO:0007669"/>
    <property type="project" value="InterPro"/>
</dbReference>
<feature type="binding site" evidence="15">
    <location>
        <begin position="286"/>
        <end position="292"/>
    </location>
    <ligand>
        <name>NADP(+)</name>
        <dbReference type="ChEBI" id="CHEBI:58349"/>
    </ligand>
</feature>
<comment type="similarity">
    <text evidence="5 13">In the C-terminal section; belongs to the HTP reductase family.</text>
</comment>
<accession>A0AAE3H279</accession>
<evidence type="ECO:0000256" key="14">
    <source>
        <dbReference type="PIRSR" id="PIRSR006769-1"/>
    </source>
</evidence>
<evidence type="ECO:0000256" key="2">
    <source>
        <dbReference type="ARBA" id="ARBA00004882"/>
    </source>
</evidence>
<dbReference type="PIRSF" id="PIRSF006769">
    <property type="entry name" value="RibD"/>
    <property type="match status" value="1"/>
</dbReference>
<evidence type="ECO:0000256" key="13">
    <source>
        <dbReference type="PIRNR" id="PIRNR006769"/>
    </source>
</evidence>
<organism evidence="18 19">
    <name type="scientific">Lacihabitans soyangensis</name>
    <dbReference type="NCBI Taxonomy" id="869394"/>
    <lineage>
        <taxon>Bacteria</taxon>
        <taxon>Pseudomonadati</taxon>
        <taxon>Bacteroidota</taxon>
        <taxon>Cytophagia</taxon>
        <taxon>Cytophagales</taxon>
        <taxon>Leadbetterellaceae</taxon>
        <taxon>Lacihabitans</taxon>
    </lineage>
</organism>
<evidence type="ECO:0000256" key="1">
    <source>
        <dbReference type="ARBA" id="ARBA00002151"/>
    </source>
</evidence>
<keyword evidence="10 13" id="KW-0521">NADP</keyword>
<dbReference type="InterPro" id="IPR016192">
    <property type="entry name" value="APOBEC/CMP_deaminase_Zn-bd"/>
</dbReference>
<evidence type="ECO:0000313" key="18">
    <source>
        <dbReference type="EMBL" id="MCP9763302.1"/>
    </source>
</evidence>
<dbReference type="Gene3D" id="3.40.430.10">
    <property type="entry name" value="Dihydrofolate Reductase, subunit A"/>
    <property type="match status" value="1"/>
</dbReference>
<dbReference type="InterPro" id="IPR004794">
    <property type="entry name" value="Eubact_RibD"/>
</dbReference>
<evidence type="ECO:0000256" key="10">
    <source>
        <dbReference type="ARBA" id="ARBA00022857"/>
    </source>
</evidence>
<reference evidence="18 19" key="1">
    <citation type="submission" date="2018-11" db="EMBL/GenBank/DDBJ databases">
        <title>Novel bacteria species description.</title>
        <authorList>
            <person name="Han J.-H."/>
        </authorList>
    </citation>
    <scope>NUCLEOTIDE SEQUENCE [LARGE SCALE GENOMIC DNA]</scope>
    <source>
        <strain evidence="18 19">KCTC23259</strain>
    </source>
</reference>
<keyword evidence="6 13" id="KW-0686">Riboflavin biosynthesis</keyword>
<feature type="domain" description="CMP/dCMP-type deaminase" evidence="17">
    <location>
        <begin position="1"/>
        <end position="124"/>
    </location>
</feature>
<evidence type="ECO:0000256" key="3">
    <source>
        <dbReference type="ARBA" id="ARBA00004910"/>
    </source>
</evidence>
<keyword evidence="11 13" id="KW-0560">Oxidoreductase</keyword>
<dbReference type="EC" id="3.5.4.26" evidence="13"/>
<protein>
    <recommendedName>
        <fullName evidence="13">Riboflavin biosynthesis protein RibD</fullName>
    </recommendedName>
    <domain>
        <recommendedName>
            <fullName evidence="13">Diaminohydroxyphosphoribosylaminopyrimidine deaminase</fullName>
            <shortName evidence="13">DRAP deaminase</shortName>
            <ecNumber evidence="13">3.5.4.26</ecNumber>
        </recommendedName>
        <alternativeName>
            <fullName evidence="13">Riboflavin-specific deaminase</fullName>
        </alternativeName>
    </domain>
    <domain>
        <recommendedName>
            <fullName evidence="13">5-amino-6-(5-phosphoribosylamino)uracil reductase</fullName>
            <ecNumber evidence="13">1.1.1.193</ecNumber>
        </recommendedName>
        <alternativeName>
            <fullName evidence="13">HTP reductase</fullName>
        </alternativeName>
    </domain>
</protein>
<evidence type="ECO:0000256" key="7">
    <source>
        <dbReference type="ARBA" id="ARBA00022723"/>
    </source>
</evidence>
<dbReference type="NCBIfam" id="TIGR00326">
    <property type="entry name" value="eubact_ribD"/>
    <property type="match status" value="1"/>
</dbReference>
<evidence type="ECO:0000256" key="15">
    <source>
        <dbReference type="PIRSR" id="PIRSR006769-2"/>
    </source>
</evidence>
<comment type="catalytic activity">
    <reaction evidence="13">
        <text>2,5-diamino-6-hydroxy-4-(5-phosphoribosylamino)-pyrimidine + H2O + H(+) = 5-amino-6-(5-phospho-D-ribosylamino)uracil + NH4(+)</text>
        <dbReference type="Rhea" id="RHEA:21868"/>
        <dbReference type="ChEBI" id="CHEBI:15377"/>
        <dbReference type="ChEBI" id="CHEBI:15378"/>
        <dbReference type="ChEBI" id="CHEBI:28938"/>
        <dbReference type="ChEBI" id="CHEBI:58453"/>
        <dbReference type="ChEBI" id="CHEBI:58614"/>
        <dbReference type="EC" id="3.5.4.26"/>
    </reaction>
</comment>
<dbReference type="PROSITE" id="PS00903">
    <property type="entry name" value="CYT_DCMP_DEAMINASES_1"/>
    <property type="match status" value="1"/>
</dbReference>
<gene>
    <name evidence="18" type="primary">ribD</name>
    <name evidence="18" type="ORF">EGI31_10060</name>
</gene>
<feature type="binding site" evidence="15">
    <location>
        <position position="197"/>
    </location>
    <ligand>
        <name>NADP(+)</name>
        <dbReference type="ChEBI" id="CHEBI:58349"/>
    </ligand>
</feature>
<dbReference type="InterPro" id="IPR002125">
    <property type="entry name" value="CMP_dCMP_dom"/>
</dbReference>
<dbReference type="SUPFAM" id="SSF53597">
    <property type="entry name" value="Dihydrofolate reductase-like"/>
    <property type="match status" value="1"/>
</dbReference>
<evidence type="ECO:0000256" key="5">
    <source>
        <dbReference type="ARBA" id="ARBA00007417"/>
    </source>
</evidence>
<comment type="pathway">
    <text evidence="3 13">Cofactor biosynthesis; riboflavin biosynthesis; 5-amino-6-(D-ribitylamino)uracil from GTP: step 3/4.</text>
</comment>
<dbReference type="InterPro" id="IPR050765">
    <property type="entry name" value="Riboflavin_Biosynth_HTPR"/>
</dbReference>
<dbReference type="RefSeq" id="WP_255037085.1">
    <property type="nucleotide sequence ID" value="NZ_RJUF01000024.1"/>
</dbReference>
<feature type="binding site" evidence="15">
    <location>
        <position position="185"/>
    </location>
    <ligand>
        <name>substrate</name>
    </ligand>
</feature>
<dbReference type="Pfam" id="PF00383">
    <property type="entry name" value="dCMP_cyt_deam_1"/>
    <property type="match status" value="1"/>
</dbReference>
<dbReference type="Gene3D" id="3.40.140.10">
    <property type="entry name" value="Cytidine Deaminase, domain 2"/>
    <property type="match status" value="1"/>
</dbReference>
<sequence>MNQIFMQRALQLAALGREWVGSNPMVGCVIVHKGLIIGEGFHQKYGEAHAEVNAVNSVKDKDLLPESTVYVTLEPCSHYGKTPPCADLLIKHKVRKVVVCNLDPFPQVSGTGIKKLQDARIEVETGVLEAEGEELNKRFFKAHRTGIPYIIIKWAETADGFVAQNDGNPIAISNTTTNITVHRWRSEESGILVGTNTVLTDNPQLNSRNWPEGKNPTRIIIDKNHRITRNAHVFDQKQKTLVYNLHKNETIDNLEFIQLNAEKNFLNTMLSDLKNRGINSLLVEGGPQIIQSFFDEQLYDEIRVIKSNLVLKEGISAPKVPSGIPLINNYKILNDQIFIFTSWAKAFRTQ</sequence>
<feature type="binding site" evidence="16">
    <location>
        <position position="76"/>
    </location>
    <ligand>
        <name>Zn(2+)</name>
        <dbReference type="ChEBI" id="CHEBI:29105"/>
        <note>catalytic</note>
    </ligand>
</feature>
<evidence type="ECO:0000256" key="9">
    <source>
        <dbReference type="ARBA" id="ARBA00022833"/>
    </source>
</evidence>
<proteinExistence type="inferred from homology"/>
<dbReference type="InterPro" id="IPR016193">
    <property type="entry name" value="Cytidine_deaminase-like"/>
</dbReference>
<dbReference type="PROSITE" id="PS51747">
    <property type="entry name" value="CYT_DCMP_DEAMINASES_2"/>
    <property type="match status" value="1"/>
</dbReference>
<dbReference type="EMBL" id="RJUF01000024">
    <property type="protein sequence ID" value="MCP9763302.1"/>
    <property type="molecule type" value="Genomic_DNA"/>
</dbReference>
<feature type="binding site" evidence="15">
    <location>
        <position position="208"/>
    </location>
    <ligand>
        <name>substrate</name>
    </ligand>
</feature>
<dbReference type="Proteomes" id="UP001204144">
    <property type="component" value="Unassembled WGS sequence"/>
</dbReference>
<dbReference type="GO" id="GO:0009231">
    <property type="term" value="P:riboflavin biosynthetic process"/>
    <property type="evidence" value="ECO:0007669"/>
    <property type="project" value="UniProtKB-KW"/>
</dbReference>
<dbReference type="CDD" id="cd01284">
    <property type="entry name" value="Riboflavin_deaminase-reductase"/>
    <property type="match status" value="1"/>
</dbReference>